<name>A0A839GJK0_9BACT</name>
<dbReference type="EMBL" id="JACJIQ010000018">
    <property type="protein sequence ID" value="MBA9079042.1"/>
    <property type="molecule type" value="Genomic_DNA"/>
</dbReference>
<dbReference type="InterPro" id="IPR029033">
    <property type="entry name" value="His_PPase_superfam"/>
</dbReference>
<evidence type="ECO:0000313" key="2">
    <source>
        <dbReference type="Proteomes" id="UP000563094"/>
    </source>
</evidence>
<protein>
    <submittedName>
        <fullName evidence="1">Broad specificity phosphatase PhoE</fullName>
    </submittedName>
</protein>
<gene>
    <name evidence="1" type="ORF">FHS90_003777</name>
</gene>
<organism evidence="1 2">
    <name type="scientific">Rufibacter quisquiliarum</name>
    <dbReference type="NCBI Taxonomy" id="1549639"/>
    <lineage>
        <taxon>Bacteria</taxon>
        <taxon>Pseudomonadati</taxon>
        <taxon>Bacteroidota</taxon>
        <taxon>Cytophagia</taxon>
        <taxon>Cytophagales</taxon>
        <taxon>Hymenobacteraceae</taxon>
        <taxon>Rufibacter</taxon>
    </lineage>
</organism>
<dbReference type="Proteomes" id="UP000563094">
    <property type="component" value="Unassembled WGS sequence"/>
</dbReference>
<dbReference type="RefSeq" id="WP_241498974.1">
    <property type="nucleotide sequence ID" value="NZ_JACJIQ010000018.1"/>
</dbReference>
<keyword evidence="2" id="KW-1185">Reference proteome</keyword>
<dbReference type="InterPro" id="IPR013078">
    <property type="entry name" value="His_Pase_superF_clade-1"/>
</dbReference>
<sequence length="276" mass="30544">MLYLHTVILVNDMVKRVFLMSVLVLVAFSAINAKGNSLLHQTVQSIEAKFMELSRSATYVTAKGKPVAQRISFLDENDLVLPAGTKIRQIALIRHGEPDLRKTGKFSYQEAKRFVAEYDSVGIVVPDASFFNLPNPAQVKVFSSSINRAKATAQYIFGVDGEMTVSPIFREFESSMGHHSPNLRIPIKVWTSVARLKWVMGIDRQGAESFSDARKRAQLAADTLAGATEENPNVALVGHGLLNRYVQENLEEQGWHVVRNGGSGYLGTTILVKVVR</sequence>
<dbReference type="SUPFAM" id="SSF53254">
    <property type="entry name" value="Phosphoglycerate mutase-like"/>
    <property type="match status" value="1"/>
</dbReference>
<dbReference type="Pfam" id="PF00300">
    <property type="entry name" value="His_Phos_1"/>
    <property type="match status" value="1"/>
</dbReference>
<dbReference type="AlphaFoldDB" id="A0A839GJK0"/>
<comment type="caution">
    <text evidence="1">The sequence shown here is derived from an EMBL/GenBank/DDBJ whole genome shotgun (WGS) entry which is preliminary data.</text>
</comment>
<dbReference type="Gene3D" id="3.40.50.1240">
    <property type="entry name" value="Phosphoglycerate mutase-like"/>
    <property type="match status" value="1"/>
</dbReference>
<reference evidence="1 2" key="1">
    <citation type="submission" date="2020-08" db="EMBL/GenBank/DDBJ databases">
        <title>Genomic Encyclopedia of Type Strains, Phase IV (KMG-IV): sequencing the most valuable type-strain genomes for metagenomic binning, comparative biology and taxonomic classification.</title>
        <authorList>
            <person name="Goeker M."/>
        </authorList>
    </citation>
    <scope>NUCLEOTIDE SEQUENCE [LARGE SCALE GENOMIC DNA]</scope>
    <source>
        <strain evidence="1 2">DSM 29854</strain>
    </source>
</reference>
<evidence type="ECO:0000313" key="1">
    <source>
        <dbReference type="EMBL" id="MBA9079042.1"/>
    </source>
</evidence>
<proteinExistence type="predicted"/>
<accession>A0A839GJK0</accession>